<dbReference type="GO" id="GO:0036064">
    <property type="term" value="C:ciliary basal body"/>
    <property type="evidence" value="ECO:0007669"/>
    <property type="project" value="InterPro"/>
</dbReference>
<protein>
    <submittedName>
        <fullName evidence="1">Uncharacterized protein</fullName>
    </submittedName>
</protein>
<dbReference type="EMBL" id="CAJJDN010000013">
    <property type="protein sequence ID" value="CAD8059495.1"/>
    <property type="molecule type" value="Genomic_DNA"/>
</dbReference>
<dbReference type="PANTHER" id="PTHR14881">
    <property type="entry name" value="LISH DOMAIN-CONTAINING PROTEIN ARMC9"/>
    <property type="match status" value="1"/>
</dbReference>
<dbReference type="AlphaFoldDB" id="A0A8S1L043"/>
<proteinExistence type="predicted"/>
<sequence>MMYSIFKLLINLMKFFIYRYQQLKPQACYYQFNKCYLQHFERREYLTYNGNMIIIEKIIKILKKQENGTVTQRFCLAILLKASIKETVIPTYVHNEMIQQIVNLMQKSVNTQIHVLCHVFASATLANIIHTPYTLQYLEHQPKFTHQVMEQFLKFIKDQIQVSVLMHILICLSYLSKENFANQMEECRFIDRISEFVEYYSVINTGVNRKDYLIRK</sequence>
<dbReference type="Proteomes" id="UP000692954">
    <property type="component" value="Unassembled WGS sequence"/>
</dbReference>
<accession>A0A8S1L043</accession>
<gene>
    <name evidence="1" type="ORF">PSON_ATCC_30995.1.T0130302</name>
</gene>
<name>A0A8S1L043_9CILI</name>
<dbReference type="GO" id="GO:0005814">
    <property type="term" value="C:centriole"/>
    <property type="evidence" value="ECO:0007669"/>
    <property type="project" value="TreeGrafter"/>
</dbReference>
<dbReference type="OrthoDB" id="293022at2759"/>
<keyword evidence="2" id="KW-1185">Reference proteome</keyword>
<reference evidence="1" key="1">
    <citation type="submission" date="2021-01" db="EMBL/GenBank/DDBJ databases">
        <authorList>
            <consortium name="Genoscope - CEA"/>
            <person name="William W."/>
        </authorList>
    </citation>
    <scope>NUCLEOTIDE SEQUENCE</scope>
</reference>
<organism evidence="1 2">
    <name type="scientific">Paramecium sonneborni</name>
    <dbReference type="NCBI Taxonomy" id="65129"/>
    <lineage>
        <taxon>Eukaryota</taxon>
        <taxon>Sar</taxon>
        <taxon>Alveolata</taxon>
        <taxon>Ciliophora</taxon>
        <taxon>Intramacronucleata</taxon>
        <taxon>Oligohymenophorea</taxon>
        <taxon>Peniculida</taxon>
        <taxon>Parameciidae</taxon>
        <taxon>Paramecium</taxon>
    </lineage>
</organism>
<comment type="caution">
    <text evidence="1">The sequence shown here is derived from an EMBL/GenBank/DDBJ whole genome shotgun (WGS) entry which is preliminary data.</text>
</comment>
<dbReference type="PANTHER" id="PTHR14881:SF4">
    <property type="entry name" value="LISH DOMAIN-CONTAINING PROTEIN ARMC9"/>
    <property type="match status" value="1"/>
</dbReference>
<dbReference type="GO" id="GO:0060271">
    <property type="term" value="P:cilium assembly"/>
    <property type="evidence" value="ECO:0007669"/>
    <property type="project" value="InterPro"/>
</dbReference>
<dbReference type="GO" id="GO:0097542">
    <property type="term" value="C:ciliary tip"/>
    <property type="evidence" value="ECO:0007669"/>
    <property type="project" value="TreeGrafter"/>
</dbReference>
<evidence type="ECO:0000313" key="1">
    <source>
        <dbReference type="EMBL" id="CAD8059495.1"/>
    </source>
</evidence>
<dbReference type="InterPro" id="IPR040369">
    <property type="entry name" value="ARMC9"/>
</dbReference>
<evidence type="ECO:0000313" key="2">
    <source>
        <dbReference type="Proteomes" id="UP000692954"/>
    </source>
</evidence>